<evidence type="ECO:0000256" key="6">
    <source>
        <dbReference type="RuleBase" id="RU000461"/>
    </source>
</evidence>
<dbReference type="PANTHER" id="PTHR24305:SF166">
    <property type="entry name" value="CYTOCHROME P450 12A4, MITOCHONDRIAL-RELATED"/>
    <property type="match status" value="1"/>
</dbReference>
<dbReference type="PANTHER" id="PTHR24305">
    <property type="entry name" value="CYTOCHROME P450"/>
    <property type="match status" value="1"/>
</dbReference>
<feature type="binding site" description="axial binding residue" evidence="5">
    <location>
        <position position="544"/>
    </location>
    <ligand>
        <name>heme</name>
        <dbReference type="ChEBI" id="CHEBI:30413"/>
    </ligand>
    <ligandPart>
        <name>Fe</name>
        <dbReference type="ChEBI" id="CHEBI:18248"/>
    </ligandPart>
</feature>
<keyword evidence="5 6" id="KW-0349">Heme</keyword>
<dbReference type="PRINTS" id="PR00463">
    <property type="entry name" value="EP450I"/>
</dbReference>
<keyword evidence="9" id="KW-1185">Reference proteome</keyword>
<evidence type="ECO:0000313" key="8">
    <source>
        <dbReference type="EMBL" id="KAF2747075.1"/>
    </source>
</evidence>
<keyword evidence="6" id="KW-0560">Oxidoreductase</keyword>
<dbReference type="PRINTS" id="PR00385">
    <property type="entry name" value="P450"/>
</dbReference>
<proteinExistence type="inferred from homology"/>
<dbReference type="SUPFAM" id="SSF48264">
    <property type="entry name" value="Cytochrome P450"/>
    <property type="match status" value="1"/>
</dbReference>
<dbReference type="PROSITE" id="PS00086">
    <property type="entry name" value="CYTOCHROME_P450"/>
    <property type="match status" value="1"/>
</dbReference>
<gene>
    <name evidence="8" type="ORF">M011DRAFT_402968</name>
</gene>
<dbReference type="InterPro" id="IPR002401">
    <property type="entry name" value="Cyt_P450_E_grp-I"/>
</dbReference>
<dbReference type="InterPro" id="IPR036396">
    <property type="entry name" value="Cyt_P450_sf"/>
</dbReference>
<dbReference type="GO" id="GO:0005506">
    <property type="term" value="F:iron ion binding"/>
    <property type="evidence" value="ECO:0007669"/>
    <property type="project" value="InterPro"/>
</dbReference>
<evidence type="ECO:0000256" key="4">
    <source>
        <dbReference type="ARBA" id="ARBA00023004"/>
    </source>
</evidence>
<dbReference type="InterPro" id="IPR001128">
    <property type="entry name" value="Cyt_P450"/>
</dbReference>
<dbReference type="GO" id="GO:0016705">
    <property type="term" value="F:oxidoreductase activity, acting on paired donors, with incorporation or reduction of molecular oxygen"/>
    <property type="evidence" value="ECO:0007669"/>
    <property type="project" value="InterPro"/>
</dbReference>
<dbReference type="Gene3D" id="1.10.630.10">
    <property type="entry name" value="Cytochrome P450"/>
    <property type="match status" value="1"/>
</dbReference>
<organism evidence="8 9">
    <name type="scientific">Sporormia fimetaria CBS 119925</name>
    <dbReference type="NCBI Taxonomy" id="1340428"/>
    <lineage>
        <taxon>Eukaryota</taxon>
        <taxon>Fungi</taxon>
        <taxon>Dikarya</taxon>
        <taxon>Ascomycota</taxon>
        <taxon>Pezizomycotina</taxon>
        <taxon>Dothideomycetes</taxon>
        <taxon>Pleosporomycetidae</taxon>
        <taxon>Pleosporales</taxon>
        <taxon>Sporormiaceae</taxon>
        <taxon>Sporormia</taxon>
    </lineage>
</organism>
<evidence type="ECO:0000256" key="5">
    <source>
        <dbReference type="PIRSR" id="PIRSR602401-1"/>
    </source>
</evidence>
<keyword evidence="3 5" id="KW-0479">Metal-binding</keyword>
<dbReference type="CDD" id="cd11070">
    <property type="entry name" value="CYP56-like"/>
    <property type="match status" value="1"/>
</dbReference>
<sequence length="641" mass="72232">MAIGIVLLSALGAFLLYRGLATYNGLRRNIAEAKKSGLPYVITPIYVYHKLWLATKDIWLPLLRKLPKSFHGLWLTLADSEWAYRVGYGPFEELGADAFLLVSPFSLNAFVASAEVITQITTRRNDFPKPLRLYKRMDIYGKNLLTTEGQAWRMHRRLTAPSFGEKNNEVVFKESVHHAQALANLWAGETGSGNATIADPAQDTTRFALYIISRAGFDVRVLWPHEEGDDLKDTNAQGNSVIASSVPPPGHKMDYREALSSLLENIMWSQVMPPAWLLKSPVKVHREVGLAIIEWGKYMSEIFESKKEEVAHGHKDNDGMDLFQALIRNSGILDPKKNSEFQKSDLLGNAFVLMLAGHETTANALHYSVLFLAMNPQVQRHLQADLDKAFGNKPIQEWDYEQDFPKLFDGMAAAVMNETLRLTQPIINIPKCTEPGRPMSVNMDGKEYTIPGGTHISLCSAVHRNPKYWPPTPGYTSPPPPGRSEAECWRPERWLATHTTKQNTKADAYDDEALRGPSGEDTSAHLFKPVKGSYIPFSDGYRSCIGRRFAQVELLAALAVIYSQWSIELAVDDWASDEEVEKMPKGGEERKKVWRKARDQADRYLREKMKSIITLQMRGVSVPIRLVRRGEERFGFSGEVV</sequence>
<name>A0A6A6V968_9PLEO</name>
<comment type="cofactor">
    <cofactor evidence="1 5">
        <name>heme</name>
        <dbReference type="ChEBI" id="CHEBI:30413"/>
    </cofactor>
</comment>
<dbReference type="Proteomes" id="UP000799440">
    <property type="component" value="Unassembled WGS sequence"/>
</dbReference>
<reference evidence="8" key="1">
    <citation type="journal article" date="2020" name="Stud. Mycol.">
        <title>101 Dothideomycetes genomes: a test case for predicting lifestyles and emergence of pathogens.</title>
        <authorList>
            <person name="Haridas S."/>
            <person name="Albert R."/>
            <person name="Binder M."/>
            <person name="Bloem J."/>
            <person name="Labutti K."/>
            <person name="Salamov A."/>
            <person name="Andreopoulos B."/>
            <person name="Baker S."/>
            <person name="Barry K."/>
            <person name="Bills G."/>
            <person name="Bluhm B."/>
            <person name="Cannon C."/>
            <person name="Castanera R."/>
            <person name="Culley D."/>
            <person name="Daum C."/>
            <person name="Ezra D."/>
            <person name="Gonzalez J."/>
            <person name="Henrissat B."/>
            <person name="Kuo A."/>
            <person name="Liang C."/>
            <person name="Lipzen A."/>
            <person name="Lutzoni F."/>
            <person name="Magnuson J."/>
            <person name="Mondo S."/>
            <person name="Nolan M."/>
            <person name="Ohm R."/>
            <person name="Pangilinan J."/>
            <person name="Park H.-J."/>
            <person name="Ramirez L."/>
            <person name="Alfaro M."/>
            <person name="Sun H."/>
            <person name="Tritt A."/>
            <person name="Yoshinaga Y."/>
            <person name="Zwiers L.-H."/>
            <person name="Turgeon B."/>
            <person name="Goodwin S."/>
            <person name="Spatafora J."/>
            <person name="Crous P."/>
            <person name="Grigoriev I."/>
        </authorList>
    </citation>
    <scope>NUCLEOTIDE SEQUENCE</scope>
    <source>
        <strain evidence="8">CBS 119925</strain>
    </source>
</reference>
<dbReference type="InterPro" id="IPR050121">
    <property type="entry name" value="Cytochrome_P450_monoxygenase"/>
</dbReference>
<dbReference type="InterPro" id="IPR017972">
    <property type="entry name" value="Cyt_P450_CS"/>
</dbReference>
<feature type="region of interest" description="Disordered" evidence="7">
    <location>
        <begin position="499"/>
        <end position="522"/>
    </location>
</feature>
<evidence type="ECO:0000256" key="2">
    <source>
        <dbReference type="ARBA" id="ARBA00010617"/>
    </source>
</evidence>
<evidence type="ECO:0000313" key="9">
    <source>
        <dbReference type="Proteomes" id="UP000799440"/>
    </source>
</evidence>
<accession>A0A6A6V968</accession>
<evidence type="ECO:0000256" key="3">
    <source>
        <dbReference type="ARBA" id="ARBA00022723"/>
    </source>
</evidence>
<evidence type="ECO:0000256" key="7">
    <source>
        <dbReference type="SAM" id="MobiDB-lite"/>
    </source>
</evidence>
<comment type="similarity">
    <text evidence="2 6">Belongs to the cytochrome P450 family.</text>
</comment>
<dbReference type="GO" id="GO:0020037">
    <property type="term" value="F:heme binding"/>
    <property type="evidence" value="ECO:0007669"/>
    <property type="project" value="InterPro"/>
</dbReference>
<evidence type="ECO:0000256" key="1">
    <source>
        <dbReference type="ARBA" id="ARBA00001971"/>
    </source>
</evidence>
<dbReference type="AlphaFoldDB" id="A0A6A6V968"/>
<keyword evidence="4 5" id="KW-0408">Iron</keyword>
<dbReference type="Pfam" id="PF00067">
    <property type="entry name" value="p450"/>
    <property type="match status" value="1"/>
</dbReference>
<keyword evidence="6 8" id="KW-0503">Monooxygenase</keyword>
<dbReference type="OrthoDB" id="1470350at2759"/>
<protein>
    <submittedName>
        <fullName evidence="8">Cytochrome P450 monooxygenase-like protein</fullName>
    </submittedName>
</protein>
<dbReference type="EMBL" id="MU006574">
    <property type="protein sequence ID" value="KAF2747075.1"/>
    <property type="molecule type" value="Genomic_DNA"/>
</dbReference>
<dbReference type="GO" id="GO:0004497">
    <property type="term" value="F:monooxygenase activity"/>
    <property type="evidence" value="ECO:0007669"/>
    <property type="project" value="UniProtKB-KW"/>
</dbReference>